<dbReference type="Proteomes" id="UP000800200">
    <property type="component" value="Unassembled WGS sequence"/>
</dbReference>
<dbReference type="AlphaFoldDB" id="A0A6A6EDD7"/>
<keyword evidence="2" id="KW-0472">Membrane</keyword>
<protein>
    <recommendedName>
        <fullName evidence="5">Apple domain-containing protein</fullName>
    </recommendedName>
</protein>
<evidence type="ECO:0000256" key="1">
    <source>
        <dbReference type="SAM" id="MobiDB-lite"/>
    </source>
</evidence>
<reference evidence="3" key="1">
    <citation type="journal article" date="2020" name="Stud. Mycol.">
        <title>101 Dothideomycetes genomes: a test case for predicting lifestyles and emergence of pathogens.</title>
        <authorList>
            <person name="Haridas S."/>
            <person name="Albert R."/>
            <person name="Binder M."/>
            <person name="Bloem J."/>
            <person name="Labutti K."/>
            <person name="Salamov A."/>
            <person name="Andreopoulos B."/>
            <person name="Baker S."/>
            <person name="Barry K."/>
            <person name="Bills G."/>
            <person name="Bluhm B."/>
            <person name="Cannon C."/>
            <person name="Castanera R."/>
            <person name="Culley D."/>
            <person name="Daum C."/>
            <person name="Ezra D."/>
            <person name="Gonzalez J."/>
            <person name="Henrissat B."/>
            <person name="Kuo A."/>
            <person name="Liang C."/>
            <person name="Lipzen A."/>
            <person name="Lutzoni F."/>
            <person name="Magnuson J."/>
            <person name="Mondo S."/>
            <person name="Nolan M."/>
            <person name="Ohm R."/>
            <person name="Pangilinan J."/>
            <person name="Park H.-J."/>
            <person name="Ramirez L."/>
            <person name="Alfaro M."/>
            <person name="Sun H."/>
            <person name="Tritt A."/>
            <person name="Yoshinaga Y."/>
            <person name="Zwiers L.-H."/>
            <person name="Turgeon B."/>
            <person name="Goodwin S."/>
            <person name="Spatafora J."/>
            <person name="Crous P."/>
            <person name="Grigoriev I."/>
        </authorList>
    </citation>
    <scope>NUCLEOTIDE SEQUENCE</scope>
    <source>
        <strain evidence="3">CBS 207.26</strain>
    </source>
</reference>
<evidence type="ECO:0000313" key="4">
    <source>
        <dbReference type="Proteomes" id="UP000800200"/>
    </source>
</evidence>
<proteinExistence type="predicted"/>
<dbReference type="EMBL" id="ML994622">
    <property type="protein sequence ID" value="KAF2188812.1"/>
    <property type="molecule type" value="Genomic_DNA"/>
</dbReference>
<evidence type="ECO:0008006" key="5">
    <source>
        <dbReference type="Google" id="ProtNLM"/>
    </source>
</evidence>
<keyword evidence="4" id="KW-1185">Reference proteome</keyword>
<evidence type="ECO:0000256" key="2">
    <source>
        <dbReference type="SAM" id="Phobius"/>
    </source>
</evidence>
<keyword evidence="2" id="KW-1133">Transmembrane helix</keyword>
<keyword evidence="2" id="KW-0812">Transmembrane</keyword>
<organism evidence="3 4">
    <name type="scientific">Zopfia rhizophila CBS 207.26</name>
    <dbReference type="NCBI Taxonomy" id="1314779"/>
    <lineage>
        <taxon>Eukaryota</taxon>
        <taxon>Fungi</taxon>
        <taxon>Dikarya</taxon>
        <taxon>Ascomycota</taxon>
        <taxon>Pezizomycotina</taxon>
        <taxon>Dothideomycetes</taxon>
        <taxon>Dothideomycetes incertae sedis</taxon>
        <taxon>Zopfiaceae</taxon>
        <taxon>Zopfia</taxon>
    </lineage>
</organism>
<feature type="transmembrane region" description="Helical" evidence="2">
    <location>
        <begin position="72"/>
        <end position="96"/>
    </location>
</feature>
<feature type="region of interest" description="Disordered" evidence="1">
    <location>
        <begin position="104"/>
        <end position="129"/>
    </location>
</feature>
<dbReference type="OrthoDB" id="3499003at2759"/>
<evidence type="ECO:0000313" key="3">
    <source>
        <dbReference type="EMBL" id="KAF2188812.1"/>
    </source>
</evidence>
<sequence length="251" mass="26824">MESNWKSRAHGEVDPVIASQPMVAYDDGPIIYNDNNYPIVIERVAGSEGSLIPLEKPEASPKTQRICGMRRVTFALGIVIAILLVTAGVLGGLFGAERAKTAKASKTTSPSSLNPFSTVTPTLATPTSTSVATTLGPGNVTVECPSSNGTTFSSRGQSFLRLCRYAYTFDDGAIDVSEVTAQSMGECIDQCTGFNEKRNETNGDGGETKKCIGVGWDFRKPQGEESSFCVLKSKLGQVTFWEGVEFAVLED</sequence>
<name>A0A6A6EDD7_9PEZI</name>
<accession>A0A6A6EDD7</accession>
<gene>
    <name evidence="3" type="ORF">K469DRAFT_684120</name>
</gene>